<organism evidence="1">
    <name type="scientific">bioreactor metagenome</name>
    <dbReference type="NCBI Taxonomy" id="1076179"/>
    <lineage>
        <taxon>unclassified sequences</taxon>
        <taxon>metagenomes</taxon>
        <taxon>ecological metagenomes</taxon>
    </lineage>
</organism>
<accession>A0A645G397</accession>
<name>A0A645G397_9ZZZZ</name>
<sequence length="228" mass="25778">MELRSISFEFLNHRFALLVASFRSICFTPAPGFAVDLKSVSTQPSAAVASIASISSPCANALTASVITEASITWKSLGKKNLRISRVSRSSKINSEGRNSRKPTHVPDFILLLRQMRKKMHLGLYVVRLTMSDKRQGTHGIAVEFPILPDSCKWRLSGKVRRSAFHSVTRCRLKPGRFRHSIFGVRRSRMSRIQRRGVWFRFRWVARTKPRRSATGRFTGTTSTKPSS</sequence>
<proteinExistence type="predicted"/>
<dbReference type="EMBL" id="VSSQ01069012">
    <property type="protein sequence ID" value="MPN21115.1"/>
    <property type="molecule type" value="Genomic_DNA"/>
</dbReference>
<protein>
    <submittedName>
        <fullName evidence="1">Uncharacterized protein</fullName>
    </submittedName>
</protein>
<gene>
    <name evidence="1" type="ORF">SDC9_168494</name>
</gene>
<reference evidence="1" key="1">
    <citation type="submission" date="2019-08" db="EMBL/GenBank/DDBJ databases">
        <authorList>
            <person name="Kucharzyk K."/>
            <person name="Murdoch R.W."/>
            <person name="Higgins S."/>
            <person name="Loffler F."/>
        </authorList>
    </citation>
    <scope>NUCLEOTIDE SEQUENCE</scope>
</reference>
<dbReference type="AlphaFoldDB" id="A0A645G397"/>
<comment type="caution">
    <text evidence="1">The sequence shown here is derived from an EMBL/GenBank/DDBJ whole genome shotgun (WGS) entry which is preliminary data.</text>
</comment>
<evidence type="ECO:0000313" key="1">
    <source>
        <dbReference type="EMBL" id="MPN21115.1"/>
    </source>
</evidence>